<dbReference type="Gene3D" id="1.10.443.10">
    <property type="entry name" value="Intergrase catalytic core"/>
    <property type="match status" value="1"/>
</dbReference>
<evidence type="ECO:0000256" key="2">
    <source>
        <dbReference type="ARBA" id="ARBA00022908"/>
    </source>
</evidence>
<evidence type="ECO:0000256" key="4">
    <source>
        <dbReference type="ARBA" id="ARBA00023172"/>
    </source>
</evidence>
<accession>A0A6N4RE48</accession>
<dbReference type="GO" id="GO:0003677">
    <property type="term" value="F:DNA binding"/>
    <property type="evidence" value="ECO:0007669"/>
    <property type="project" value="UniProtKB-KW"/>
</dbReference>
<sequence>MENPPYPMGYAPYPAQQPQMHPAQPMQPMPAPMGYMPQMPGYPPGYPPIYPMYPQPMMPPQQQPQVPMIPLETAIQDFARYKESKGRDKKTITDMELSLHMLPFVRPDIQYVHQITKRLILEYEALVTELPVNYRKNHKLRHLNFQALKAASAGMPRVSPASVDKYVVTLRSFIHWCQDTDRMPNWKLPKFEALDKRNSKDKRHPFTKEELKKLFASPMFNGHQPDREVQMWRHKPGKLVIKDHHYWMPWIALYSGMRMREIIQLEIKDIRREGNVTYMDVNTDGNGKSLKNHASKRQVPIHPKLVDLGFLEYVDALRQQGHKLVFPTAKPTADGLPSNLYTKHFSRYLKATGIKHPKLSFHSFRHTFIDQAARQAKLPDHMIKALVGHADQTITFGTYGGRISIEELAEAQASIQF</sequence>
<dbReference type="PROSITE" id="PS51898">
    <property type="entry name" value="TYR_RECOMBINASE"/>
    <property type="match status" value="1"/>
</dbReference>
<dbReference type="InterPro" id="IPR011010">
    <property type="entry name" value="DNA_brk_join_enz"/>
</dbReference>
<dbReference type="InterPro" id="IPR050090">
    <property type="entry name" value="Tyrosine_recombinase_XerCD"/>
</dbReference>
<dbReference type="InterPro" id="IPR010998">
    <property type="entry name" value="Integrase_recombinase_N"/>
</dbReference>
<reference evidence="6 7" key="1">
    <citation type="journal article" date="2017" name="Nat. Commun.">
        <title>In situ click chemistry generation of cyclooxygenase-2 inhibitors.</title>
        <authorList>
            <person name="Bhardwaj A."/>
            <person name="Kaur J."/>
            <person name="Wuest M."/>
            <person name="Wuest F."/>
        </authorList>
    </citation>
    <scope>NUCLEOTIDE SEQUENCE [LARGE SCALE GENOMIC DNA]</scope>
    <source>
        <strain evidence="6">S2_018_000_R2_106</strain>
    </source>
</reference>
<evidence type="ECO:0000313" key="6">
    <source>
        <dbReference type="EMBL" id="TKW61398.1"/>
    </source>
</evidence>
<evidence type="ECO:0000313" key="7">
    <source>
        <dbReference type="Proteomes" id="UP000320948"/>
    </source>
</evidence>
<dbReference type="GO" id="GO:0006310">
    <property type="term" value="P:DNA recombination"/>
    <property type="evidence" value="ECO:0007669"/>
    <property type="project" value="UniProtKB-KW"/>
</dbReference>
<keyword evidence="2" id="KW-0229">DNA integration</keyword>
<keyword evidence="3" id="KW-0238">DNA-binding</keyword>
<dbReference type="SUPFAM" id="SSF81995">
    <property type="entry name" value="beta-sandwich domain of Sec23/24"/>
    <property type="match status" value="1"/>
</dbReference>
<dbReference type="GO" id="GO:0015074">
    <property type="term" value="P:DNA integration"/>
    <property type="evidence" value="ECO:0007669"/>
    <property type="project" value="UniProtKB-KW"/>
</dbReference>
<dbReference type="PANTHER" id="PTHR30349">
    <property type="entry name" value="PHAGE INTEGRASE-RELATED"/>
    <property type="match status" value="1"/>
</dbReference>
<dbReference type="EMBL" id="VAFM01000001">
    <property type="protein sequence ID" value="TKW61398.1"/>
    <property type="molecule type" value="Genomic_DNA"/>
</dbReference>
<dbReference type="Gene3D" id="1.10.150.130">
    <property type="match status" value="1"/>
</dbReference>
<proteinExistence type="inferred from homology"/>
<gene>
    <name evidence="6" type="ORF">DI628_01870</name>
</gene>
<feature type="domain" description="Tyr recombinase" evidence="5">
    <location>
        <begin position="201"/>
        <end position="413"/>
    </location>
</feature>
<evidence type="ECO:0000256" key="3">
    <source>
        <dbReference type="ARBA" id="ARBA00023125"/>
    </source>
</evidence>
<protein>
    <recommendedName>
        <fullName evidence="5">Tyr recombinase domain-containing protein</fullName>
    </recommendedName>
</protein>
<dbReference type="SUPFAM" id="SSF56349">
    <property type="entry name" value="DNA breaking-rejoining enzymes"/>
    <property type="match status" value="1"/>
</dbReference>
<name>A0A6N4RE48_BLAVI</name>
<evidence type="ECO:0000259" key="5">
    <source>
        <dbReference type="PROSITE" id="PS51898"/>
    </source>
</evidence>
<comment type="caution">
    <text evidence="6">The sequence shown here is derived from an EMBL/GenBank/DDBJ whole genome shotgun (WGS) entry which is preliminary data.</text>
</comment>
<dbReference type="Proteomes" id="UP000320948">
    <property type="component" value="Unassembled WGS sequence"/>
</dbReference>
<dbReference type="PANTHER" id="PTHR30349:SF41">
    <property type="entry name" value="INTEGRASE_RECOMBINASE PROTEIN MJ0367-RELATED"/>
    <property type="match status" value="1"/>
</dbReference>
<keyword evidence="4" id="KW-0233">DNA recombination</keyword>
<dbReference type="AlphaFoldDB" id="A0A6N4RE48"/>
<dbReference type="InterPro" id="IPR013762">
    <property type="entry name" value="Integrase-like_cat_sf"/>
</dbReference>
<comment type="similarity">
    <text evidence="1">Belongs to the 'phage' integrase family.</text>
</comment>
<dbReference type="Pfam" id="PF00589">
    <property type="entry name" value="Phage_integrase"/>
    <property type="match status" value="1"/>
</dbReference>
<dbReference type="CDD" id="cd01184">
    <property type="entry name" value="INT_C_like_1"/>
    <property type="match status" value="1"/>
</dbReference>
<evidence type="ECO:0000256" key="1">
    <source>
        <dbReference type="ARBA" id="ARBA00008857"/>
    </source>
</evidence>
<organism evidence="6 7">
    <name type="scientific">Blastochloris viridis</name>
    <name type="common">Rhodopseudomonas viridis</name>
    <dbReference type="NCBI Taxonomy" id="1079"/>
    <lineage>
        <taxon>Bacteria</taxon>
        <taxon>Pseudomonadati</taxon>
        <taxon>Pseudomonadota</taxon>
        <taxon>Alphaproteobacteria</taxon>
        <taxon>Hyphomicrobiales</taxon>
        <taxon>Blastochloridaceae</taxon>
        <taxon>Blastochloris</taxon>
    </lineage>
</organism>
<dbReference type="InterPro" id="IPR002104">
    <property type="entry name" value="Integrase_catalytic"/>
</dbReference>